<dbReference type="Gene3D" id="1.10.287.1490">
    <property type="match status" value="1"/>
</dbReference>
<keyword evidence="6 9" id="KW-0812">Transmembrane</keyword>
<proteinExistence type="inferred from homology"/>
<accession>A0A6P1YJ57</accession>
<feature type="domain" description="AprE-like beta-barrel" evidence="11">
    <location>
        <begin position="329"/>
        <end position="418"/>
    </location>
</feature>
<dbReference type="PANTHER" id="PTHR30386:SF17">
    <property type="entry name" value="ALKALINE PROTEASE SECRETION PROTEIN APRE"/>
    <property type="match status" value="1"/>
</dbReference>
<dbReference type="GO" id="GO:0015031">
    <property type="term" value="P:protein transport"/>
    <property type="evidence" value="ECO:0007669"/>
    <property type="project" value="InterPro"/>
</dbReference>
<organism evidence="12 13">
    <name type="scientific">Ancylobacter pratisalsi</name>
    <dbReference type="NCBI Taxonomy" id="1745854"/>
    <lineage>
        <taxon>Bacteria</taxon>
        <taxon>Pseudomonadati</taxon>
        <taxon>Pseudomonadota</taxon>
        <taxon>Alphaproteobacteria</taxon>
        <taxon>Hyphomicrobiales</taxon>
        <taxon>Xanthobacteraceae</taxon>
        <taxon>Ancylobacter</taxon>
    </lineage>
</organism>
<evidence type="ECO:0000256" key="2">
    <source>
        <dbReference type="ARBA" id="ARBA00009477"/>
    </source>
</evidence>
<gene>
    <name evidence="12" type="ORF">G3A50_06155</name>
</gene>
<dbReference type="RefSeq" id="WP_163074436.1">
    <property type="nucleotide sequence ID" value="NZ_CP048630.1"/>
</dbReference>
<evidence type="ECO:0000256" key="9">
    <source>
        <dbReference type="RuleBase" id="RU365093"/>
    </source>
</evidence>
<evidence type="ECO:0000256" key="7">
    <source>
        <dbReference type="ARBA" id="ARBA00022989"/>
    </source>
</evidence>
<comment type="similarity">
    <text evidence="2 9">Belongs to the membrane fusion protein (MFP) (TC 8.A.1) family.</text>
</comment>
<dbReference type="Pfam" id="PF25994">
    <property type="entry name" value="HH_AprE"/>
    <property type="match status" value="1"/>
</dbReference>
<dbReference type="Proteomes" id="UP000464751">
    <property type="component" value="Chromosome"/>
</dbReference>
<dbReference type="PANTHER" id="PTHR30386">
    <property type="entry name" value="MEMBRANE FUSION SUBUNIT OF EMRAB-TOLC MULTIDRUG EFFLUX PUMP"/>
    <property type="match status" value="1"/>
</dbReference>
<dbReference type="Pfam" id="PF26002">
    <property type="entry name" value="Beta-barrel_AprE"/>
    <property type="match status" value="1"/>
</dbReference>
<evidence type="ECO:0000313" key="13">
    <source>
        <dbReference type="Proteomes" id="UP000464751"/>
    </source>
</evidence>
<dbReference type="EMBL" id="CP048630">
    <property type="protein sequence ID" value="QIB33339.1"/>
    <property type="molecule type" value="Genomic_DNA"/>
</dbReference>
<keyword evidence="7 9" id="KW-1133">Transmembrane helix</keyword>
<dbReference type="InterPro" id="IPR058781">
    <property type="entry name" value="HH_AprE-like"/>
</dbReference>
<evidence type="ECO:0000256" key="3">
    <source>
        <dbReference type="ARBA" id="ARBA00022448"/>
    </source>
</evidence>
<dbReference type="Gene3D" id="2.40.50.100">
    <property type="match status" value="1"/>
</dbReference>
<protein>
    <recommendedName>
        <fullName evidence="9">Membrane fusion protein (MFP) family protein</fullName>
    </recommendedName>
</protein>
<feature type="transmembrane region" description="Helical" evidence="9">
    <location>
        <begin position="21"/>
        <end position="40"/>
    </location>
</feature>
<keyword evidence="8 9" id="KW-0472">Membrane</keyword>
<evidence type="ECO:0000256" key="4">
    <source>
        <dbReference type="ARBA" id="ARBA00022475"/>
    </source>
</evidence>
<evidence type="ECO:0000256" key="8">
    <source>
        <dbReference type="ARBA" id="ARBA00023136"/>
    </source>
</evidence>
<evidence type="ECO:0000259" key="10">
    <source>
        <dbReference type="Pfam" id="PF25994"/>
    </source>
</evidence>
<evidence type="ECO:0000256" key="6">
    <source>
        <dbReference type="ARBA" id="ARBA00022692"/>
    </source>
</evidence>
<evidence type="ECO:0000256" key="1">
    <source>
        <dbReference type="ARBA" id="ARBA00004377"/>
    </source>
</evidence>
<evidence type="ECO:0000256" key="5">
    <source>
        <dbReference type="ARBA" id="ARBA00022519"/>
    </source>
</evidence>
<dbReference type="InterPro" id="IPR010129">
    <property type="entry name" value="T1SS_HlyD"/>
</dbReference>
<dbReference type="KEGG" id="apra:G3A50_06155"/>
<dbReference type="InterPro" id="IPR058982">
    <property type="entry name" value="Beta-barrel_AprE"/>
</dbReference>
<keyword evidence="13" id="KW-1185">Reference proteome</keyword>
<dbReference type="Gene3D" id="2.40.30.170">
    <property type="match status" value="1"/>
</dbReference>
<dbReference type="AlphaFoldDB" id="A0A6P1YJ57"/>
<dbReference type="InterPro" id="IPR050739">
    <property type="entry name" value="MFP"/>
</dbReference>
<comment type="subcellular location">
    <subcellularLocation>
        <location evidence="1 9">Cell inner membrane</location>
        <topology evidence="1 9">Single-pass membrane protein</topology>
    </subcellularLocation>
</comment>
<name>A0A6P1YJ57_9HYPH</name>
<keyword evidence="4 9" id="KW-1003">Cell membrane</keyword>
<reference evidence="12 13" key="1">
    <citation type="submission" date="2020-02" db="EMBL/GenBank/DDBJ databases">
        <authorList>
            <person name="Li G."/>
        </authorList>
    </citation>
    <scope>NUCLEOTIDE SEQUENCE [LARGE SCALE GENOMIC DNA]</scope>
    <source>
        <strain evidence="12 13">DSM 102029</strain>
    </source>
</reference>
<dbReference type="GO" id="GO:0005886">
    <property type="term" value="C:plasma membrane"/>
    <property type="evidence" value="ECO:0007669"/>
    <property type="project" value="UniProtKB-SubCell"/>
</dbReference>
<feature type="domain" description="AprE-like long alpha-helical hairpin" evidence="10">
    <location>
        <begin position="98"/>
        <end position="287"/>
    </location>
</feature>
<keyword evidence="3 9" id="KW-0813">Transport</keyword>
<keyword evidence="5 9" id="KW-0997">Cell inner membrane</keyword>
<evidence type="ECO:0000313" key="12">
    <source>
        <dbReference type="EMBL" id="QIB33339.1"/>
    </source>
</evidence>
<sequence length="441" mass="49208">MSARDPSGRLDREAQRSIRRHLVWALALIALLMLGVGGWASTTRFAGAVIAPGQLVVYSSVKKVQHPTGGIIGELRVKDGDFVKAGDVVVRLDETVPRANLAIIRGNLDELLARQARNEAERDDAARIVFPAELTERADDEIVARLIRGEQRLFDTRRATREGQRAQLRERIGQLHEEVQGLEFQIDAKAREIGFVNQELESVRSLWREKLVSIQRVTALERDATRLDGERGELIAALAQAKGRITETELQILQIDQDMRNEVGRDLADIRGRVSELRERRVAAVDQLQRIDLRAPQDGYVHQLAVHTIGGVIGTGEPVMLIVPVADRLEAEVRVAPQYVDQLSLGQDAVLRLSALNAGNTPQLNGNISRISPDTSEDTKTGEPYYTVRITLQPGEVEQLGEVKLVPGMLVEAFIRTEDRTVLSYLTKPLTDQIFRTFREK</sequence>
<dbReference type="SUPFAM" id="SSF111369">
    <property type="entry name" value="HlyD-like secretion proteins"/>
    <property type="match status" value="1"/>
</dbReference>
<dbReference type="NCBIfam" id="TIGR01843">
    <property type="entry name" value="type_I_hlyD"/>
    <property type="match status" value="1"/>
</dbReference>
<evidence type="ECO:0000259" key="11">
    <source>
        <dbReference type="Pfam" id="PF26002"/>
    </source>
</evidence>
<dbReference type="PRINTS" id="PR01490">
    <property type="entry name" value="RTXTOXIND"/>
</dbReference>